<dbReference type="Gene3D" id="2.30.40.10">
    <property type="entry name" value="Urease, subunit C, domain 1"/>
    <property type="match status" value="1"/>
</dbReference>
<dbReference type="SUPFAM" id="SSF51556">
    <property type="entry name" value="Metallo-dependent hydrolases"/>
    <property type="match status" value="1"/>
</dbReference>
<comment type="similarity">
    <text evidence="5">Belongs to the metallo-dependent hydrolases superfamily. MTA/SAH deaminase family.</text>
</comment>
<feature type="binding site" evidence="5">
    <location>
        <position position="216"/>
    </location>
    <ligand>
        <name>Zn(2+)</name>
        <dbReference type="ChEBI" id="CHEBI:29105"/>
    </ligand>
</feature>
<comment type="function">
    <text evidence="5">Catalyzes the deamination of 5-methylthioadenosine and S-adenosyl-L-homocysteine into 5-methylthioinosine and S-inosyl-L-homocysteine, respectively. Is also able to deaminate adenosine.</text>
</comment>
<dbReference type="Pfam" id="PF01979">
    <property type="entry name" value="Amidohydro_1"/>
    <property type="match status" value="1"/>
</dbReference>
<dbReference type="SUPFAM" id="SSF51338">
    <property type="entry name" value="Composite domain of metallo-dependent hydrolases"/>
    <property type="match status" value="1"/>
</dbReference>
<dbReference type="GO" id="GO:0090614">
    <property type="term" value="F:5'-methylthioadenosine deaminase activity"/>
    <property type="evidence" value="ECO:0007669"/>
    <property type="project" value="UniProtKB-UniRule"/>
</dbReference>
<evidence type="ECO:0000256" key="5">
    <source>
        <dbReference type="HAMAP-Rule" id="MF_01281"/>
    </source>
</evidence>
<dbReference type="InterPro" id="IPR006680">
    <property type="entry name" value="Amidohydro-rel"/>
</dbReference>
<dbReference type="FunFam" id="3.20.20.140:FF:000014">
    <property type="entry name" value="5-methylthioadenosine/S-adenosylhomocysteine deaminase"/>
    <property type="match status" value="1"/>
</dbReference>
<comment type="cofactor">
    <cofactor evidence="5">
        <name>Zn(2+)</name>
        <dbReference type="ChEBI" id="CHEBI:29105"/>
    </cofactor>
    <text evidence="5">Binds 1 zinc ion per subunit.</text>
</comment>
<accession>A0A1Z4BV05</accession>
<dbReference type="AlphaFoldDB" id="A0A1Z4BV05"/>
<evidence type="ECO:0000256" key="3">
    <source>
        <dbReference type="ARBA" id="ARBA00022801"/>
    </source>
</evidence>
<dbReference type="RefSeq" id="WP_088618014.1">
    <property type="nucleotide sequence ID" value="NZ_CP022129.1"/>
</dbReference>
<evidence type="ECO:0000256" key="1">
    <source>
        <dbReference type="ARBA" id="ARBA00006745"/>
    </source>
</evidence>
<dbReference type="Gene3D" id="3.20.20.140">
    <property type="entry name" value="Metal-dependent hydrolases"/>
    <property type="match status" value="1"/>
</dbReference>
<comment type="catalytic activity">
    <reaction evidence="5">
        <text>S-adenosyl-L-homocysteine + H2O + H(+) = S-inosyl-L-homocysteine + NH4(+)</text>
        <dbReference type="Rhea" id="RHEA:20716"/>
        <dbReference type="ChEBI" id="CHEBI:15377"/>
        <dbReference type="ChEBI" id="CHEBI:15378"/>
        <dbReference type="ChEBI" id="CHEBI:28938"/>
        <dbReference type="ChEBI" id="CHEBI:57856"/>
        <dbReference type="ChEBI" id="CHEBI:57985"/>
        <dbReference type="EC" id="3.5.4.28"/>
    </reaction>
</comment>
<feature type="binding site" evidence="5">
    <location>
        <position position="96"/>
    </location>
    <ligand>
        <name>substrate</name>
    </ligand>
</feature>
<dbReference type="EC" id="3.5.4.31" evidence="5"/>
<dbReference type="InterPro" id="IPR011059">
    <property type="entry name" value="Metal-dep_hydrolase_composite"/>
</dbReference>
<comment type="caution">
    <text evidence="5">Lacks conserved residue(s) required for the propagation of feature annotation.</text>
</comment>
<name>A0A1Z4BV05_9GAMM</name>
<dbReference type="EMBL" id="CP022129">
    <property type="protein sequence ID" value="ASF45131.1"/>
    <property type="molecule type" value="Genomic_DNA"/>
</dbReference>
<comment type="similarity">
    <text evidence="1">Belongs to the metallo-dependent hydrolases superfamily. ATZ/TRZ family.</text>
</comment>
<evidence type="ECO:0000256" key="2">
    <source>
        <dbReference type="ARBA" id="ARBA00022723"/>
    </source>
</evidence>
<sequence>MQVDTLIHARWVIPVESDSTLEHHSLVIHEGRIIDLLPTAQAIAQYQAASTEDLPDHALLPGFINSHTHAAMTLLRGRADDLPLMDWLQNHIWPLEQRWVSEEFVKDGTDLAIAEMLMGGTTCFNDMYFFPNISAQQAIQHGIRASIGLVVFDFPTVWADNSEMYLSKAVALHEALHGEPLITTTFAPHAPYTVSDAPLQKVLALSGQYQTPIHIHVHETRHEVEQAQADDGKRPLQRLHELGLVNPSLLAVHATQLNDEEIRLMADAGAHIIHCPESNLKLASGFCPVAKCLAAGINVALGTDGAASNNDLDMLGEMRTAALLAKAVAEDASAVPAMTALRMATLNGAKALGLDKEIGSLSIGKAADVIAIDLSGLETQPVYCPVSQIVYAANRRQVTDVWVAGKQLLKQGQLTALDIAALRAKIAVWQQRLAG</sequence>
<dbReference type="KEGG" id="mpsy:CEK71_03090"/>
<dbReference type="EC" id="3.5.4.28" evidence="5"/>
<dbReference type="GO" id="GO:0046872">
    <property type="term" value="F:metal ion binding"/>
    <property type="evidence" value="ECO:0007669"/>
    <property type="project" value="UniProtKB-KW"/>
</dbReference>
<feature type="binding site" evidence="5">
    <location>
        <position position="67"/>
    </location>
    <ligand>
        <name>Zn(2+)</name>
        <dbReference type="ChEBI" id="CHEBI:29105"/>
    </ligand>
</feature>
<dbReference type="PANTHER" id="PTHR43794:SF11">
    <property type="entry name" value="AMIDOHYDROLASE-RELATED DOMAIN-CONTAINING PROTEIN"/>
    <property type="match status" value="1"/>
</dbReference>
<dbReference type="OrthoDB" id="9787621at2"/>
<feature type="binding site" evidence="5">
    <location>
        <position position="219"/>
    </location>
    <ligand>
        <name>substrate</name>
    </ligand>
</feature>
<evidence type="ECO:0000313" key="7">
    <source>
        <dbReference type="EMBL" id="ASF45131.1"/>
    </source>
</evidence>
<dbReference type="InterPro" id="IPR050287">
    <property type="entry name" value="MTA/SAH_deaminase"/>
</dbReference>
<keyword evidence="4 5" id="KW-0862">Zinc</keyword>
<evidence type="ECO:0000256" key="4">
    <source>
        <dbReference type="ARBA" id="ARBA00022833"/>
    </source>
</evidence>
<gene>
    <name evidence="5" type="primary">mtaD</name>
    <name evidence="7" type="ORF">CEK71_03090</name>
</gene>
<feature type="binding site" evidence="5">
    <location>
        <position position="189"/>
    </location>
    <ligand>
        <name>substrate</name>
    </ligand>
</feature>
<dbReference type="Proteomes" id="UP000197019">
    <property type="component" value="Chromosome"/>
</dbReference>
<evidence type="ECO:0000313" key="8">
    <source>
        <dbReference type="Proteomes" id="UP000197019"/>
    </source>
</evidence>
<reference evidence="7 8" key="1">
    <citation type="submission" date="2017-06" db="EMBL/GenBank/DDBJ databases">
        <title>Genome Sequencing of the methanotroph Methylovulum psychrotolerants str. HV10-M2 isolated from a high-altitude environment.</title>
        <authorList>
            <person name="Mateos-Rivera A."/>
        </authorList>
    </citation>
    <scope>NUCLEOTIDE SEQUENCE [LARGE SCALE GENOMIC DNA]</scope>
    <source>
        <strain evidence="7 8">HV10_M2</strain>
    </source>
</reference>
<organism evidence="7 8">
    <name type="scientific">Methylovulum psychrotolerans</name>
    <dbReference type="NCBI Taxonomy" id="1704499"/>
    <lineage>
        <taxon>Bacteria</taxon>
        <taxon>Pseudomonadati</taxon>
        <taxon>Pseudomonadota</taxon>
        <taxon>Gammaproteobacteria</taxon>
        <taxon>Methylococcales</taxon>
        <taxon>Methylococcaceae</taxon>
        <taxon>Methylovulum</taxon>
    </lineage>
</organism>
<dbReference type="CDD" id="cd01298">
    <property type="entry name" value="ATZ_TRZ_like"/>
    <property type="match status" value="1"/>
</dbReference>
<dbReference type="PANTHER" id="PTHR43794">
    <property type="entry name" value="AMINOHYDROLASE SSNA-RELATED"/>
    <property type="match status" value="1"/>
</dbReference>
<protein>
    <recommendedName>
        <fullName evidence="5">5-methylthioadenosine/S-adenosylhomocysteine deaminase</fullName>
        <shortName evidence="5">MTA/SAH deaminase</shortName>
        <ecNumber evidence="5">3.5.4.28</ecNumber>
        <ecNumber evidence="5">3.5.4.31</ecNumber>
    </recommendedName>
</protein>
<comment type="catalytic activity">
    <reaction evidence="5">
        <text>S-methyl-5'-thioadenosine + H2O + H(+) = S-methyl-5'-thioinosine + NH4(+)</text>
        <dbReference type="Rhea" id="RHEA:25025"/>
        <dbReference type="ChEBI" id="CHEBI:15377"/>
        <dbReference type="ChEBI" id="CHEBI:15378"/>
        <dbReference type="ChEBI" id="CHEBI:17509"/>
        <dbReference type="ChEBI" id="CHEBI:28938"/>
        <dbReference type="ChEBI" id="CHEBI:48595"/>
        <dbReference type="EC" id="3.5.4.31"/>
    </reaction>
</comment>
<dbReference type="InterPro" id="IPR032466">
    <property type="entry name" value="Metal_Hydrolase"/>
</dbReference>
<dbReference type="HAMAP" id="MF_01281">
    <property type="entry name" value="MTA_SAH_deamin"/>
    <property type="match status" value="1"/>
</dbReference>
<evidence type="ECO:0000259" key="6">
    <source>
        <dbReference type="Pfam" id="PF01979"/>
    </source>
</evidence>
<feature type="binding site" evidence="5">
    <location>
        <position position="69"/>
    </location>
    <ligand>
        <name>Zn(2+)</name>
        <dbReference type="ChEBI" id="CHEBI:29105"/>
    </ligand>
</feature>
<keyword evidence="3 5" id="KW-0378">Hydrolase</keyword>
<keyword evidence="2 5" id="KW-0479">Metal-binding</keyword>
<dbReference type="GO" id="GO:0050270">
    <property type="term" value="F:S-adenosylhomocysteine deaminase activity"/>
    <property type="evidence" value="ECO:0007669"/>
    <property type="project" value="UniProtKB-UniRule"/>
</dbReference>
<feature type="domain" description="Amidohydrolase-related" evidence="6">
    <location>
        <begin position="59"/>
        <end position="407"/>
    </location>
</feature>
<dbReference type="NCBIfam" id="NF006549">
    <property type="entry name" value="PRK09045.1"/>
    <property type="match status" value="1"/>
</dbReference>
<feature type="binding site" evidence="5">
    <location>
        <position position="304"/>
    </location>
    <ligand>
        <name>substrate</name>
    </ligand>
</feature>
<feature type="binding site" evidence="5">
    <location>
        <position position="304"/>
    </location>
    <ligand>
        <name>Zn(2+)</name>
        <dbReference type="ChEBI" id="CHEBI:29105"/>
    </ligand>
</feature>
<proteinExistence type="inferred from homology"/>
<dbReference type="InterPro" id="IPR023512">
    <property type="entry name" value="Deaminase_MtaD/DadD"/>
</dbReference>
<keyword evidence="8" id="KW-1185">Reference proteome</keyword>